<organism evidence="3 4">
    <name type="scientific">Acidomonas methanolica NBRC 104435</name>
    <dbReference type="NCBI Taxonomy" id="1231351"/>
    <lineage>
        <taxon>Bacteria</taxon>
        <taxon>Pseudomonadati</taxon>
        <taxon>Pseudomonadota</taxon>
        <taxon>Alphaproteobacteria</taxon>
        <taxon>Acetobacterales</taxon>
        <taxon>Acetobacteraceae</taxon>
        <taxon>Acidomonas</taxon>
    </lineage>
</organism>
<evidence type="ECO:0000256" key="1">
    <source>
        <dbReference type="SAM" id="MobiDB-lite"/>
    </source>
</evidence>
<reference evidence="4" key="1">
    <citation type="journal article" date="2014" name="FEMS Microbiol. Lett.">
        <title>Draft Genomic DNA Sequence of the Facultatively Methylotrophic Bacterium Acidomonas methanolica type strain MB58.</title>
        <authorList>
            <person name="Higashiura N."/>
            <person name="Hadano H."/>
            <person name="Hirakawa H."/>
            <person name="Matsutani M."/>
            <person name="Takabe S."/>
            <person name="Matsushita K."/>
            <person name="Azuma Y."/>
        </authorList>
    </citation>
    <scope>NUCLEOTIDE SEQUENCE [LARGE SCALE GENOMIC DNA]</scope>
    <source>
        <strain evidence="4">MB58</strain>
    </source>
</reference>
<comment type="caution">
    <text evidence="3">The sequence shown here is derived from an EMBL/GenBank/DDBJ whole genome shotgun (WGS) entry which is preliminary data.</text>
</comment>
<dbReference type="Pfam" id="PF10502">
    <property type="entry name" value="Peptidase_S26"/>
    <property type="match status" value="1"/>
</dbReference>
<feature type="compositionally biased region" description="Pro residues" evidence="1">
    <location>
        <begin position="194"/>
        <end position="209"/>
    </location>
</feature>
<sequence>MTRRGWFFTTYLAALGTLAMVDFHPEPRWVWNETASVPVGLYRIQPTVPVRIGDIVALRLPEREATLLATRGYLPFGVPLLKPVAALAGQNVCRSGIHVTIDGKPVGDAKTVDHRDRKLPAWQGCQRLEPGQVFVMNAAVPTSLDGRYFGVLPMDTVIGRAVPVHVRTGEAEPPPPHFDPLPDLRDPVRERPLLAPPMMPVKPGEPPIE</sequence>
<dbReference type="Proteomes" id="UP000019760">
    <property type="component" value="Unassembled WGS sequence"/>
</dbReference>
<dbReference type="AlphaFoldDB" id="A0A023D6A3"/>
<reference evidence="3 4" key="2">
    <citation type="journal article" date="2014" name="FEMS Microbiol. Lett.">
        <title>Draft genomic DNA sequence of the facultatively methylotrophic bacterium Acidomonas methanolica type strain MB58.</title>
        <authorList>
            <person name="Higashiura N."/>
            <person name="Hadano H."/>
            <person name="Hirakawa H."/>
            <person name="Matsutani M."/>
            <person name="Takabe S."/>
            <person name="Matsushita K."/>
            <person name="Azuma Y."/>
        </authorList>
    </citation>
    <scope>NUCLEOTIDE SEQUENCE [LARGE SCALE GENOMIC DNA]</scope>
    <source>
        <strain evidence="3 4">MB58</strain>
    </source>
</reference>
<dbReference type="SUPFAM" id="SSF51306">
    <property type="entry name" value="LexA/Signal peptidase"/>
    <property type="match status" value="1"/>
</dbReference>
<dbReference type="OrthoDB" id="5360818at2"/>
<dbReference type="RefSeq" id="WP_042059866.1">
    <property type="nucleotide sequence ID" value="NZ_BAND01000073.1"/>
</dbReference>
<evidence type="ECO:0000313" key="4">
    <source>
        <dbReference type="Proteomes" id="UP000019760"/>
    </source>
</evidence>
<feature type="region of interest" description="Disordered" evidence="1">
    <location>
        <begin position="168"/>
        <end position="209"/>
    </location>
</feature>
<evidence type="ECO:0000313" key="3">
    <source>
        <dbReference type="EMBL" id="GAJ29667.1"/>
    </source>
</evidence>
<dbReference type="GO" id="GO:0004252">
    <property type="term" value="F:serine-type endopeptidase activity"/>
    <property type="evidence" value="ECO:0007669"/>
    <property type="project" value="InterPro"/>
</dbReference>
<dbReference type="EMBL" id="BAND01000073">
    <property type="protein sequence ID" value="GAJ29667.1"/>
    <property type="molecule type" value="Genomic_DNA"/>
</dbReference>
<dbReference type="Gene3D" id="2.10.109.10">
    <property type="entry name" value="Umud Fragment, subunit A"/>
    <property type="match status" value="1"/>
</dbReference>
<name>A0A023D6A3_ACIMT</name>
<keyword evidence="4" id="KW-1185">Reference proteome</keyword>
<feature type="compositionally biased region" description="Basic and acidic residues" evidence="1">
    <location>
        <begin position="180"/>
        <end position="192"/>
    </location>
</feature>
<dbReference type="GO" id="GO:0006465">
    <property type="term" value="P:signal peptide processing"/>
    <property type="evidence" value="ECO:0007669"/>
    <property type="project" value="InterPro"/>
</dbReference>
<protein>
    <submittedName>
        <fullName evidence="3">Conjugal transfer protein TraF</fullName>
    </submittedName>
</protein>
<dbReference type="InterPro" id="IPR036286">
    <property type="entry name" value="LexA/Signal_pep-like_sf"/>
</dbReference>
<feature type="domain" description="Peptidase S26" evidence="2">
    <location>
        <begin position="6"/>
        <end position="162"/>
    </location>
</feature>
<accession>A0A023D6A3</accession>
<evidence type="ECO:0000259" key="2">
    <source>
        <dbReference type="Pfam" id="PF10502"/>
    </source>
</evidence>
<dbReference type="InterPro" id="IPR019533">
    <property type="entry name" value="Peptidase_S26"/>
</dbReference>
<gene>
    <name evidence="3" type="ORF">Amme_073_012</name>
</gene>
<proteinExistence type="predicted"/>